<evidence type="ECO:0000313" key="5">
    <source>
        <dbReference type="Proteomes" id="UP000440578"/>
    </source>
</evidence>
<dbReference type="AlphaFoldDB" id="A0A6A4WIR2"/>
<reference evidence="4 5" key="1">
    <citation type="submission" date="2019-07" db="EMBL/GenBank/DDBJ databases">
        <title>Draft genome assembly of a fouling barnacle, Amphibalanus amphitrite (Darwin, 1854): The first reference genome for Thecostraca.</title>
        <authorList>
            <person name="Kim W."/>
        </authorList>
    </citation>
    <scope>NUCLEOTIDE SEQUENCE [LARGE SCALE GENOMIC DNA]</scope>
    <source>
        <strain evidence="4">SNU_AA5</strain>
        <tissue evidence="4">Soma without cirri and trophi</tissue>
    </source>
</reference>
<dbReference type="SMART" id="SM00173">
    <property type="entry name" value="RAS"/>
    <property type="match status" value="1"/>
</dbReference>
<dbReference type="SMART" id="SM00175">
    <property type="entry name" value="RAB"/>
    <property type="match status" value="1"/>
</dbReference>
<dbReference type="InterPro" id="IPR051641">
    <property type="entry name" value="RGK_GTP-binding_reg"/>
</dbReference>
<dbReference type="Proteomes" id="UP000440578">
    <property type="component" value="Unassembled WGS sequence"/>
</dbReference>
<protein>
    <submittedName>
        <fullName evidence="4">GTP-binding protein RAD</fullName>
    </submittedName>
</protein>
<accession>A0A6A4WIR2</accession>
<feature type="compositionally biased region" description="Pro residues" evidence="3">
    <location>
        <begin position="93"/>
        <end position="110"/>
    </location>
</feature>
<dbReference type="SUPFAM" id="SSF52540">
    <property type="entry name" value="P-loop containing nucleoside triphosphate hydrolases"/>
    <property type="match status" value="1"/>
</dbReference>
<sequence length="326" mass="35949">MFGLGLYRDQPRLKSSDVSCRVQGARPRVRRRDKKGEALDLADAASTGCLTQGEPSYHPFLHNAPSCGIVNRGDSFRVRRSSVQSGSAMPSTSPVPAPAAAAPPSPPPQPVSSFSVALLGATGVGKTALIDQFMSSECTNAYDRDRDGGSDEQTVCIELDGEESELRFLNITNPKSEITNSHPPDALAVVYSVIDKSSFERAEDELSRLQALDLLRNRCLVLVGNKIDVVRSRAVDELDGMELACSYNAKFIEISVGMNHNCDELLVGILHQLRLKRDSYEPQKEHNWTRNKGIVRASRKVKRTLTKIFGKEDARLRNVTNFRVHN</sequence>
<feature type="region of interest" description="Disordered" evidence="3">
    <location>
        <begin position="79"/>
        <end position="110"/>
    </location>
</feature>
<dbReference type="InterPro" id="IPR001806">
    <property type="entry name" value="Small_GTPase"/>
</dbReference>
<dbReference type="PANTHER" id="PTHR45775">
    <property type="entry name" value="RAD, GEM/KIR FAMILY MEMBER 2, ISOFORM C"/>
    <property type="match status" value="1"/>
</dbReference>
<dbReference type="OrthoDB" id="5239715at2759"/>
<dbReference type="PRINTS" id="PR00449">
    <property type="entry name" value="RASTRNSFRMNG"/>
</dbReference>
<dbReference type="PROSITE" id="PS51421">
    <property type="entry name" value="RAS"/>
    <property type="match status" value="1"/>
</dbReference>
<dbReference type="InterPro" id="IPR027417">
    <property type="entry name" value="P-loop_NTPase"/>
</dbReference>
<dbReference type="GO" id="GO:0005246">
    <property type="term" value="F:calcium channel regulator activity"/>
    <property type="evidence" value="ECO:0007669"/>
    <property type="project" value="TreeGrafter"/>
</dbReference>
<dbReference type="EMBL" id="VIIS01000589">
    <property type="protein sequence ID" value="KAF0307317.1"/>
    <property type="molecule type" value="Genomic_DNA"/>
</dbReference>
<name>A0A6A4WIR2_AMPAM</name>
<dbReference type="GO" id="GO:0005525">
    <property type="term" value="F:GTP binding"/>
    <property type="evidence" value="ECO:0007669"/>
    <property type="project" value="InterPro"/>
</dbReference>
<dbReference type="Gene3D" id="3.40.50.300">
    <property type="entry name" value="P-loop containing nucleotide triphosphate hydrolases"/>
    <property type="match status" value="1"/>
</dbReference>
<proteinExistence type="inferred from homology"/>
<evidence type="ECO:0000256" key="3">
    <source>
        <dbReference type="SAM" id="MobiDB-lite"/>
    </source>
</evidence>
<evidence type="ECO:0000256" key="1">
    <source>
        <dbReference type="ARBA" id="ARBA00008846"/>
    </source>
</evidence>
<evidence type="ECO:0000313" key="4">
    <source>
        <dbReference type="EMBL" id="KAF0307317.1"/>
    </source>
</evidence>
<organism evidence="4 5">
    <name type="scientific">Amphibalanus amphitrite</name>
    <name type="common">Striped barnacle</name>
    <name type="synonym">Balanus amphitrite</name>
    <dbReference type="NCBI Taxonomy" id="1232801"/>
    <lineage>
        <taxon>Eukaryota</taxon>
        <taxon>Metazoa</taxon>
        <taxon>Ecdysozoa</taxon>
        <taxon>Arthropoda</taxon>
        <taxon>Crustacea</taxon>
        <taxon>Multicrustacea</taxon>
        <taxon>Cirripedia</taxon>
        <taxon>Thoracica</taxon>
        <taxon>Thoracicalcarea</taxon>
        <taxon>Balanomorpha</taxon>
        <taxon>Balanoidea</taxon>
        <taxon>Balanidae</taxon>
        <taxon>Amphibalaninae</taxon>
        <taxon>Amphibalanus</taxon>
    </lineage>
</organism>
<dbReference type="PANTHER" id="PTHR45775:SF1">
    <property type="entry name" value="RAD, GEM_KIR FAMILY MEMBER 3, ISOFORM E"/>
    <property type="match status" value="1"/>
</dbReference>
<comment type="similarity">
    <text evidence="1">Belongs to the small GTPase superfamily. RGK family.</text>
</comment>
<evidence type="ECO:0000256" key="2">
    <source>
        <dbReference type="ARBA" id="ARBA00022553"/>
    </source>
</evidence>
<keyword evidence="2" id="KW-0597">Phosphoprotein</keyword>
<dbReference type="PROSITE" id="PS51419">
    <property type="entry name" value="RAB"/>
    <property type="match status" value="1"/>
</dbReference>
<dbReference type="GO" id="GO:0005886">
    <property type="term" value="C:plasma membrane"/>
    <property type="evidence" value="ECO:0007669"/>
    <property type="project" value="TreeGrafter"/>
</dbReference>
<gene>
    <name evidence="4" type="primary">RRAD_1</name>
    <name evidence="4" type="ORF">FJT64_021333</name>
</gene>
<keyword evidence="5" id="KW-1185">Reference proteome</keyword>
<dbReference type="Pfam" id="PF00071">
    <property type="entry name" value="Ras"/>
    <property type="match status" value="1"/>
</dbReference>
<dbReference type="GO" id="GO:0003924">
    <property type="term" value="F:GTPase activity"/>
    <property type="evidence" value="ECO:0007669"/>
    <property type="project" value="InterPro"/>
</dbReference>
<comment type="caution">
    <text evidence="4">The sequence shown here is derived from an EMBL/GenBank/DDBJ whole genome shotgun (WGS) entry which is preliminary data.</text>
</comment>